<feature type="domain" description="Lantibiotic dehydratase N-terminal" evidence="1">
    <location>
        <begin position="51"/>
        <end position="410"/>
    </location>
</feature>
<sequence length="423" mass="48126">MYTDGSALPFTLLHLNLKIMPDHHLSDFMILRQPAAPASAYSLDPEQILRDDDFLNALSVAVPQFYASLKEGPADARVRHTLLKYYNRFCFRPTPFGLFSAITPTSWQSPKSGPVTDHVFIQLDNHLAYQLRGLLMPSPAERLEPNPTLYQVQQEHRFIRSETDNENGRRQYLLQATDHTTTLKSILRFCASGQTRNALLQHIRRVSLCDEPEAKEYLDFLADAQVLLPVNRPNITDRDDLLRLSDMAAPPAEASAAVLAVQQLLQFCGKPLPYRTQLIKDLNETAQLLKAVENRPERPVFSIIRLRSASDDREAKPHKESLHDGLFALSRLSQPSAHTALQQFIRQFNERFEGQTVPLLRVLDPETGIGYQAPEAEKGNALLETVIIAPRQLKQEQISWNTVHQVLLNAWHRRGHLHRQPLN</sequence>
<dbReference type="AlphaFoldDB" id="A0A437MLE9"/>
<dbReference type="OrthoDB" id="1273722at2"/>
<accession>A0A437MLE9</accession>
<proteinExistence type="predicted"/>
<organism evidence="2 3">
    <name type="scientific">Mucilaginibacter limnophilus</name>
    <dbReference type="NCBI Taxonomy" id="1932778"/>
    <lineage>
        <taxon>Bacteria</taxon>
        <taxon>Pseudomonadati</taxon>
        <taxon>Bacteroidota</taxon>
        <taxon>Sphingobacteriia</taxon>
        <taxon>Sphingobacteriales</taxon>
        <taxon>Sphingobacteriaceae</taxon>
        <taxon>Mucilaginibacter</taxon>
    </lineage>
</organism>
<evidence type="ECO:0000313" key="2">
    <source>
        <dbReference type="EMBL" id="RVT98443.1"/>
    </source>
</evidence>
<reference evidence="2 3" key="1">
    <citation type="submission" date="2019-01" db="EMBL/GenBank/DDBJ databases">
        <authorList>
            <person name="Chen W.-M."/>
        </authorList>
    </citation>
    <scope>NUCLEOTIDE SEQUENCE [LARGE SCALE GENOMIC DNA]</scope>
    <source>
        <strain evidence="2 3">YBJ-36</strain>
    </source>
</reference>
<evidence type="ECO:0000259" key="1">
    <source>
        <dbReference type="Pfam" id="PF04738"/>
    </source>
</evidence>
<protein>
    <recommendedName>
        <fullName evidence="1">Lantibiotic dehydratase N-terminal domain-containing protein</fullName>
    </recommendedName>
</protein>
<dbReference type="EMBL" id="SACK01000008">
    <property type="protein sequence ID" value="RVT98443.1"/>
    <property type="molecule type" value="Genomic_DNA"/>
</dbReference>
<comment type="caution">
    <text evidence="2">The sequence shown here is derived from an EMBL/GenBank/DDBJ whole genome shotgun (WGS) entry which is preliminary data.</text>
</comment>
<dbReference type="Proteomes" id="UP000282759">
    <property type="component" value="Unassembled WGS sequence"/>
</dbReference>
<dbReference type="InterPro" id="IPR006827">
    <property type="entry name" value="Lant_deHydtase_N"/>
</dbReference>
<name>A0A437MLE9_9SPHI</name>
<gene>
    <name evidence="2" type="ORF">EOD41_16770</name>
</gene>
<keyword evidence="3" id="KW-1185">Reference proteome</keyword>
<evidence type="ECO:0000313" key="3">
    <source>
        <dbReference type="Proteomes" id="UP000282759"/>
    </source>
</evidence>
<dbReference type="Pfam" id="PF04738">
    <property type="entry name" value="Lant_dehydr_N"/>
    <property type="match status" value="1"/>
</dbReference>